<dbReference type="OMA" id="IFYIHAP"/>
<reference evidence="5" key="2">
    <citation type="journal article" date="2013" name="PLoS Genet.">
        <title>Comparative genome structure, secondary metabolite, and effector coding capacity across Cochliobolus pathogens.</title>
        <authorList>
            <person name="Condon B.J."/>
            <person name="Leng Y."/>
            <person name="Wu D."/>
            <person name="Bushley K.E."/>
            <person name="Ohm R.A."/>
            <person name="Otillar R."/>
            <person name="Martin J."/>
            <person name="Schackwitz W."/>
            <person name="Grimwood J."/>
            <person name="MohdZainudin N."/>
            <person name="Xue C."/>
            <person name="Wang R."/>
            <person name="Manning V.A."/>
            <person name="Dhillon B."/>
            <person name="Tu Z.J."/>
            <person name="Steffenson B.J."/>
            <person name="Salamov A."/>
            <person name="Sun H."/>
            <person name="Lowry S."/>
            <person name="LaButti K."/>
            <person name="Han J."/>
            <person name="Copeland A."/>
            <person name="Lindquist E."/>
            <person name="Barry K."/>
            <person name="Schmutz J."/>
            <person name="Baker S.E."/>
            <person name="Ciuffetti L.M."/>
            <person name="Grigoriev I.V."/>
            <person name="Zhong S."/>
            <person name="Turgeon B.G."/>
        </authorList>
    </citation>
    <scope>NUCLEOTIDE SEQUENCE [LARGE SCALE GENOMIC DNA]</scope>
    <source>
        <strain evidence="5">C5 / ATCC 48332 / race O</strain>
    </source>
</reference>
<dbReference type="InterPro" id="IPR020471">
    <property type="entry name" value="AKR"/>
</dbReference>
<organism evidence="4 5">
    <name type="scientific">Cochliobolus heterostrophus (strain C5 / ATCC 48332 / race O)</name>
    <name type="common">Southern corn leaf blight fungus</name>
    <name type="synonym">Bipolaris maydis</name>
    <dbReference type="NCBI Taxonomy" id="701091"/>
    <lineage>
        <taxon>Eukaryota</taxon>
        <taxon>Fungi</taxon>
        <taxon>Dikarya</taxon>
        <taxon>Ascomycota</taxon>
        <taxon>Pezizomycotina</taxon>
        <taxon>Dothideomycetes</taxon>
        <taxon>Pleosporomycetidae</taxon>
        <taxon>Pleosporales</taxon>
        <taxon>Pleosporineae</taxon>
        <taxon>Pleosporaceae</taxon>
        <taxon>Bipolaris</taxon>
    </lineage>
</organism>
<evidence type="ECO:0000256" key="2">
    <source>
        <dbReference type="SAM" id="MobiDB-lite"/>
    </source>
</evidence>
<dbReference type="PANTHER" id="PTHR43364">
    <property type="entry name" value="NADH-SPECIFIC METHYLGLYOXAL REDUCTASE-RELATED"/>
    <property type="match status" value="1"/>
</dbReference>
<feature type="domain" description="NADP-dependent oxidoreductase" evidence="3">
    <location>
        <begin position="43"/>
        <end position="338"/>
    </location>
</feature>
<evidence type="ECO:0000313" key="5">
    <source>
        <dbReference type="Proteomes" id="UP000016936"/>
    </source>
</evidence>
<dbReference type="GO" id="GO:0016491">
    <property type="term" value="F:oxidoreductase activity"/>
    <property type="evidence" value="ECO:0007669"/>
    <property type="project" value="UniProtKB-KW"/>
</dbReference>
<evidence type="ECO:0000313" key="4">
    <source>
        <dbReference type="EMBL" id="EMD92390.1"/>
    </source>
</evidence>
<dbReference type="OrthoDB" id="48988at2759"/>
<dbReference type="SUPFAM" id="SSF51430">
    <property type="entry name" value="NAD(P)-linked oxidoreductase"/>
    <property type="match status" value="1"/>
</dbReference>
<name>M2T4A3_COCH5</name>
<dbReference type="HOGENOM" id="CLU_023205_1_1_1"/>
<evidence type="ECO:0000256" key="1">
    <source>
        <dbReference type="ARBA" id="ARBA00023002"/>
    </source>
</evidence>
<keyword evidence="1" id="KW-0560">Oxidoreductase</keyword>
<dbReference type="AlphaFoldDB" id="M2T4A3"/>
<dbReference type="CDD" id="cd19075">
    <property type="entry name" value="AKR_AKR7A1-5"/>
    <property type="match status" value="1"/>
</dbReference>
<dbReference type="InterPro" id="IPR023210">
    <property type="entry name" value="NADP_OxRdtase_dom"/>
</dbReference>
<sequence length="353" mass="38950">MSEEGAVNVQLPPHNFPPTTTTNTHTQTHTHTHTHIATMVKTIFGGFPLSDQASFKTQEARAEVIEVLIKNGVKNIDTARIYPGSQEAIGKLEKRKEFTIDTKLPGGFGPGTATKENVIKDAQDSLDTVNIEQFDILYIHAPDPSIPFEETLEGINEAYKKGIFRRFGLSNFSAEQVQQVYDIAKAKGYPLPAVYQGNYNPVARHLETQLFPLLRKLGIHFYAYSPLAGGFLTKTAADLDAGAGRFNKGALGGLYSTLYDKEPIRNALAKWNEIAEKEGVSKAELAYRWVAFHSALQGDDDGVIYGASKLPQVEQTAQWLKKGKLSSEAVKGIDEIWESVKEVAPIDNYHSRG</sequence>
<dbReference type="Proteomes" id="UP000016936">
    <property type="component" value="Unassembled WGS sequence"/>
</dbReference>
<keyword evidence="5" id="KW-1185">Reference proteome</keyword>
<dbReference type="InterPro" id="IPR036812">
    <property type="entry name" value="NAD(P)_OxRdtase_dom_sf"/>
</dbReference>
<gene>
    <name evidence="4" type="ORF">COCHEDRAFT_1021187</name>
</gene>
<reference evidence="4 5" key="1">
    <citation type="journal article" date="2012" name="PLoS Pathog.">
        <title>Diverse lifestyles and strategies of plant pathogenesis encoded in the genomes of eighteen Dothideomycetes fungi.</title>
        <authorList>
            <person name="Ohm R.A."/>
            <person name="Feau N."/>
            <person name="Henrissat B."/>
            <person name="Schoch C.L."/>
            <person name="Horwitz B.A."/>
            <person name="Barry K.W."/>
            <person name="Condon B.J."/>
            <person name="Copeland A.C."/>
            <person name="Dhillon B."/>
            <person name="Glaser F."/>
            <person name="Hesse C.N."/>
            <person name="Kosti I."/>
            <person name="LaButti K."/>
            <person name="Lindquist E.A."/>
            <person name="Lucas S."/>
            <person name="Salamov A.A."/>
            <person name="Bradshaw R.E."/>
            <person name="Ciuffetti L."/>
            <person name="Hamelin R.C."/>
            <person name="Kema G.H.J."/>
            <person name="Lawrence C."/>
            <person name="Scott J.A."/>
            <person name="Spatafora J.W."/>
            <person name="Turgeon B.G."/>
            <person name="de Wit P.J.G.M."/>
            <person name="Zhong S."/>
            <person name="Goodwin S.B."/>
            <person name="Grigoriev I.V."/>
        </authorList>
    </citation>
    <scope>NUCLEOTIDE SEQUENCE [LARGE SCALE GENOMIC DNA]</scope>
    <source>
        <strain evidence="5">C5 / ATCC 48332 / race O</strain>
    </source>
</reference>
<dbReference type="PANTHER" id="PTHR43364:SF4">
    <property type="entry name" value="NAD(P)-LINKED OXIDOREDUCTASE SUPERFAMILY PROTEIN"/>
    <property type="match status" value="1"/>
</dbReference>
<dbReference type="InterPro" id="IPR050523">
    <property type="entry name" value="AKR_Detox_Biosynth"/>
</dbReference>
<proteinExistence type="predicted"/>
<feature type="region of interest" description="Disordered" evidence="2">
    <location>
        <begin position="1"/>
        <end position="26"/>
    </location>
</feature>
<dbReference type="EMBL" id="KB445575">
    <property type="protein sequence ID" value="EMD92390.1"/>
    <property type="molecule type" value="Genomic_DNA"/>
</dbReference>
<accession>M2T4A3</accession>
<dbReference type="PRINTS" id="PR00069">
    <property type="entry name" value="ALDKETRDTASE"/>
</dbReference>
<dbReference type="Pfam" id="PF00248">
    <property type="entry name" value="Aldo_ket_red"/>
    <property type="match status" value="1"/>
</dbReference>
<dbReference type="eggNOG" id="ENOG502R41Z">
    <property type="taxonomic scope" value="Eukaryota"/>
</dbReference>
<evidence type="ECO:0000259" key="3">
    <source>
        <dbReference type="Pfam" id="PF00248"/>
    </source>
</evidence>
<protein>
    <recommendedName>
        <fullName evidence="3">NADP-dependent oxidoreductase domain-containing protein</fullName>
    </recommendedName>
</protein>
<dbReference type="STRING" id="701091.M2T4A3"/>
<dbReference type="Gene3D" id="3.20.20.100">
    <property type="entry name" value="NADP-dependent oxidoreductase domain"/>
    <property type="match status" value="1"/>
</dbReference>